<dbReference type="Pfam" id="PF05922">
    <property type="entry name" value="Inhibitor_I9"/>
    <property type="match status" value="1"/>
</dbReference>
<sequence>MATTYIVTFKDSATTEQINTLIQQIEGGGGTIINRFPDMITRGFSVCITDSILKQLQSDPLIDCITPDSSS</sequence>
<organism evidence="2 3">
    <name type="scientific">Penicillium antarcticum</name>
    <dbReference type="NCBI Taxonomy" id="416450"/>
    <lineage>
        <taxon>Eukaryota</taxon>
        <taxon>Fungi</taxon>
        <taxon>Dikarya</taxon>
        <taxon>Ascomycota</taxon>
        <taxon>Pezizomycotina</taxon>
        <taxon>Eurotiomycetes</taxon>
        <taxon>Eurotiomycetidae</taxon>
        <taxon>Eurotiales</taxon>
        <taxon>Aspergillaceae</taxon>
        <taxon>Penicillium</taxon>
    </lineage>
</organism>
<protein>
    <recommendedName>
        <fullName evidence="1">Inhibitor I9 domain-containing protein</fullName>
    </recommendedName>
</protein>
<gene>
    <name evidence="2" type="ORF">PENANT_c092G03011</name>
</gene>
<reference evidence="3" key="1">
    <citation type="journal article" date="2017" name="Nat. Microbiol.">
        <title>Global analysis of biosynthetic gene clusters reveals vast potential of secondary metabolite production in Penicillium species.</title>
        <authorList>
            <person name="Nielsen J.C."/>
            <person name="Grijseels S."/>
            <person name="Prigent S."/>
            <person name="Ji B."/>
            <person name="Dainat J."/>
            <person name="Nielsen K.F."/>
            <person name="Frisvad J.C."/>
            <person name="Workman M."/>
            <person name="Nielsen J."/>
        </authorList>
    </citation>
    <scope>NUCLEOTIDE SEQUENCE [LARGE SCALE GENOMIC DNA]</scope>
    <source>
        <strain evidence="3">IBT 31811</strain>
    </source>
</reference>
<dbReference type="SUPFAM" id="SSF54897">
    <property type="entry name" value="Protease propeptides/inhibitors"/>
    <property type="match status" value="1"/>
</dbReference>
<proteinExistence type="predicted"/>
<name>A0A1V6PNE9_9EURO</name>
<dbReference type="Gene3D" id="3.30.70.80">
    <property type="entry name" value="Peptidase S8 propeptide/proteinase inhibitor I9"/>
    <property type="match status" value="1"/>
</dbReference>
<accession>A0A1V6PNE9</accession>
<dbReference type="InterPro" id="IPR037045">
    <property type="entry name" value="S8pro/Inhibitor_I9_sf"/>
</dbReference>
<evidence type="ECO:0000259" key="1">
    <source>
        <dbReference type="Pfam" id="PF05922"/>
    </source>
</evidence>
<keyword evidence="3" id="KW-1185">Reference proteome</keyword>
<dbReference type="Proteomes" id="UP000191672">
    <property type="component" value="Unassembled WGS sequence"/>
</dbReference>
<evidence type="ECO:0000313" key="2">
    <source>
        <dbReference type="EMBL" id="OQD78066.1"/>
    </source>
</evidence>
<dbReference type="InterPro" id="IPR010259">
    <property type="entry name" value="S8pro/Inhibitor_I9"/>
</dbReference>
<dbReference type="EMBL" id="MDYN01000092">
    <property type="protein sequence ID" value="OQD78066.1"/>
    <property type="molecule type" value="Genomic_DNA"/>
</dbReference>
<feature type="domain" description="Inhibitor I9" evidence="1">
    <location>
        <begin position="4"/>
        <end position="69"/>
    </location>
</feature>
<dbReference type="AlphaFoldDB" id="A0A1V6PNE9"/>
<comment type="caution">
    <text evidence="2">The sequence shown here is derived from an EMBL/GenBank/DDBJ whole genome shotgun (WGS) entry which is preliminary data.</text>
</comment>
<evidence type="ECO:0000313" key="3">
    <source>
        <dbReference type="Proteomes" id="UP000191672"/>
    </source>
</evidence>